<accession>D2Q6R7</accession>
<dbReference type="GO" id="GO:0016020">
    <property type="term" value="C:membrane"/>
    <property type="evidence" value="ECO:0007669"/>
    <property type="project" value="UniProtKB-SubCell"/>
</dbReference>
<evidence type="ECO:0000256" key="2">
    <source>
        <dbReference type="ARBA" id="ARBA00006464"/>
    </source>
</evidence>
<keyword evidence="10" id="KW-1185">Reference proteome</keyword>
<keyword evidence="5 7" id="KW-1133">Transmembrane helix</keyword>
<evidence type="ECO:0000256" key="6">
    <source>
        <dbReference type="ARBA" id="ARBA00023136"/>
    </source>
</evidence>
<evidence type="ECO:0000256" key="7">
    <source>
        <dbReference type="SAM" id="Phobius"/>
    </source>
</evidence>
<feature type="transmembrane region" description="Helical" evidence="7">
    <location>
        <begin position="157"/>
        <end position="178"/>
    </location>
</feature>
<dbReference type="PANTHER" id="PTHR30576">
    <property type="entry name" value="COLANIC BIOSYNTHESIS UDP-GLUCOSE LIPID CARRIER TRANSFERASE"/>
    <property type="match status" value="1"/>
</dbReference>
<sequence>MPASQFGGSANRVRRQVTGTMSTGPIPTFFDGTYHPEAAAGSRKPKAQLHPAPAWRYLYNSALLVLDAVMMLIACGLVFLISGNVLHTVQQEISGGVPRTLVVLCVVWLLSLAVCQGYARHVMGEGYALYAKVLSAGVFDFFAMCSLSYLFDAQYPRWLVGPSAFIAGMLTMVERWLMRRLLHANRRKGEFNYPTVIIGSPQGIRDTIDKLTSEIGVAVGYMPIAVCPVEEVCEESDPDSPQHLIPVPFQPQNENEKKLRVLALNSHLPQTARNLGTRTVLIADVLTRDSETLRTLSLAVESLNMELAVTASVADIGGGRVNMRNNSALLILSASLPQYSWPTRFMKRALDILGSLIALIPGSIIMLVTAIFIKKEDGGPVFYKQERIGQYGEPFHVLKMRSMRVDADKHDAEVAEAAGVKLGVAFKAKDDPRITKVGKIIRKTSIDEIPQFINVLKGDMSLVGPRPQRQYEVDQYSTLYSTRLLVRPGITGPWQISGRNNLSQEETEFLDVSYVENWSLMTDIAILIKTVGVVLHGDGAY</sequence>
<organism evidence="9 10">
    <name type="scientific">Bifidobacterium dentium (strain ATCC 27534 / DSM 20436 / JCM 1195 / Bd1)</name>
    <dbReference type="NCBI Taxonomy" id="401473"/>
    <lineage>
        <taxon>Bacteria</taxon>
        <taxon>Bacillati</taxon>
        <taxon>Actinomycetota</taxon>
        <taxon>Actinomycetes</taxon>
        <taxon>Bifidobacteriales</taxon>
        <taxon>Bifidobacteriaceae</taxon>
        <taxon>Bifidobacterium</taxon>
    </lineage>
</organism>
<dbReference type="NCBIfam" id="TIGR03025">
    <property type="entry name" value="EPS_sugtrans"/>
    <property type="match status" value="1"/>
</dbReference>
<evidence type="ECO:0000256" key="1">
    <source>
        <dbReference type="ARBA" id="ARBA00004141"/>
    </source>
</evidence>
<dbReference type="HOGENOM" id="CLU_024920_3_0_11"/>
<dbReference type="InterPro" id="IPR003362">
    <property type="entry name" value="Bact_transf"/>
</dbReference>
<dbReference type="AlphaFoldDB" id="D2Q6R7"/>
<feature type="domain" description="Bacterial sugar transferase" evidence="8">
    <location>
        <begin position="347"/>
        <end position="535"/>
    </location>
</feature>
<evidence type="ECO:0000259" key="8">
    <source>
        <dbReference type="Pfam" id="PF02397"/>
    </source>
</evidence>
<dbReference type="Pfam" id="PF02397">
    <property type="entry name" value="Bac_transf"/>
    <property type="match status" value="1"/>
</dbReference>
<dbReference type="eggNOG" id="COG1086">
    <property type="taxonomic scope" value="Bacteria"/>
</dbReference>
<dbReference type="KEGG" id="bde:BDP_2038"/>
<reference evidence="9 10" key="1">
    <citation type="journal article" date="2009" name="PLoS Genet.">
        <title>The Bifidobacterium dentium Bd1 genome sequence reflects its genetic adaptation to the human oral cavity.</title>
        <authorList>
            <person name="Ventura M."/>
            <person name="Turroni F."/>
            <person name="Zomer A."/>
            <person name="Foroni E."/>
            <person name="Giubellini V."/>
            <person name="Bottacini F."/>
            <person name="Canchaya C."/>
            <person name="Claesson M.J."/>
            <person name="He F."/>
            <person name="Mantzourani M."/>
            <person name="Mulas L."/>
            <person name="Ferrarini A."/>
            <person name="Gao B."/>
            <person name="Delledonne M."/>
            <person name="Henrissat B."/>
            <person name="Coutinho P."/>
            <person name="Oggioni M."/>
            <person name="Gupta R.S."/>
            <person name="Zhang Z."/>
            <person name="Beighton D."/>
            <person name="Fitzgerald G.F."/>
            <person name="O'Toole P.W."/>
            <person name="van Sinderen D."/>
        </authorList>
    </citation>
    <scope>NUCLEOTIDE SEQUENCE [LARGE SCALE GENOMIC DNA]</scope>
    <source>
        <strain evidence="10">ATCC 27534 / DSM 20436 / JCM 1195 / Bd1</strain>
    </source>
</reference>
<dbReference type="eggNOG" id="COG2148">
    <property type="taxonomic scope" value="Bacteria"/>
</dbReference>
<dbReference type="STRING" id="401473.BDP_2038"/>
<evidence type="ECO:0000256" key="4">
    <source>
        <dbReference type="ARBA" id="ARBA00022692"/>
    </source>
</evidence>
<proteinExistence type="inferred from homology"/>
<feature type="transmembrane region" description="Helical" evidence="7">
    <location>
        <begin position="101"/>
        <end position="119"/>
    </location>
</feature>
<evidence type="ECO:0000256" key="3">
    <source>
        <dbReference type="ARBA" id="ARBA00022679"/>
    </source>
</evidence>
<evidence type="ECO:0000313" key="9">
    <source>
        <dbReference type="EMBL" id="ADB10608.1"/>
    </source>
</evidence>
<dbReference type="PANTHER" id="PTHR30576:SF10">
    <property type="entry name" value="SLL5057 PROTEIN"/>
    <property type="match status" value="1"/>
</dbReference>
<evidence type="ECO:0000313" key="10">
    <source>
        <dbReference type="Proteomes" id="UP000008693"/>
    </source>
</evidence>
<comment type="subcellular location">
    <subcellularLocation>
        <location evidence="1">Membrane</location>
        <topology evidence="1">Multi-pass membrane protein</topology>
    </subcellularLocation>
</comment>
<dbReference type="GeneID" id="31607171"/>
<dbReference type="EC" id="2.7.8.6" evidence="9"/>
<evidence type="ECO:0000256" key="5">
    <source>
        <dbReference type="ARBA" id="ARBA00022989"/>
    </source>
</evidence>
<name>D2Q6R7_BIFDB</name>
<feature type="transmembrane region" description="Helical" evidence="7">
    <location>
        <begin position="57"/>
        <end position="81"/>
    </location>
</feature>
<comment type="similarity">
    <text evidence="2">Belongs to the bacterial sugar transferase family.</text>
</comment>
<feature type="transmembrane region" description="Helical" evidence="7">
    <location>
        <begin position="131"/>
        <end position="151"/>
    </location>
</feature>
<gene>
    <name evidence="9" type="primary">rfbP</name>
    <name evidence="9" type="ordered locus">BDP_2038</name>
</gene>
<keyword evidence="6 7" id="KW-0472">Membrane</keyword>
<keyword evidence="3 9" id="KW-0808">Transferase</keyword>
<protein>
    <submittedName>
        <fullName evidence="9">RfbP Undecaprenyl-phosphate galactosephosphotransferase</fullName>
        <ecNumber evidence="9">2.7.8.6</ecNumber>
    </submittedName>
</protein>
<dbReference type="EMBL" id="CP001750">
    <property type="protein sequence ID" value="ADB10608.1"/>
    <property type="molecule type" value="Genomic_DNA"/>
</dbReference>
<feature type="transmembrane region" description="Helical" evidence="7">
    <location>
        <begin position="352"/>
        <end position="373"/>
    </location>
</feature>
<keyword evidence="4 7" id="KW-0812">Transmembrane</keyword>
<dbReference type="InterPro" id="IPR017475">
    <property type="entry name" value="EPS_sugar_tfrase"/>
</dbReference>
<dbReference type="GO" id="GO:0047360">
    <property type="term" value="F:undecaprenyl-phosphate galactose phosphotransferase activity"/>
    <property type="evidence" value="ECO:0007669"/>
    <property type="project" value="UniProtKB-EC"/>
</dbReference>
<dbReference type="RefSeq" id="WP_012902531.1">
    <property type="nucleotide sequence ID" value="NC_013714.1"/>
</dbReference>
<dbReference type="Proteomes" id="UP000008693">
    <property type="component" value="Chromosome"/>
</dbReference>